<dbReference type="OrthoDB" id="9813147at2"/>
<organism evidence="3 4">
    <name type="scientific">Acetatifactor muris</name>
    <dbReference type="NCBI Taxonomy" id="879566"/>
    <lineage>
        <taxon>Bacteria</taxon>
        <taxon>Bacillati</taxon>
        <taxon>Bacillota</taxon>
        <taxon>Clostridia</taxon>
        <taxon>Lachnospirales</taxon>
        <taxon>Lachnospiraceae</taxon>
        <taxon>Acetatifactor</taxon>
    </lineage>
</organism>
<dbReference type="InterPro" id="IPR000523">
    <property type="entry name" value="Mg_chelatse_chII-like_cat_dom"/>
</dbReference>
<dbReference type="InterPro" id="IPR027417">
    <property type="entry name" value="P-loop_NTPase"/>
</dbReference>
<dbReference type="InterPro" id="IPR045006">
    <property type="entry name" value="CHLI-like"/>
</dbReference>
<keyword evidence="4" id="KW-1185">Reference proteome</keyword>
<evidence type="ECO:0000313" key="3">
    <source>
        <dbReference type="EMBL" id="SOY28610.1"/>
    </source>
</evidence>
<dbReference type="InterPro" id="IPR004482">
    <property type="entry name" value="Mg_chelat-rel"/>
</dbReference>
<dbReference type="Pfam" id="PF01078">
    <property type="entry name" value="Mg_chelatase"/>
    <property type="match status" value="1"/>
</dbReference>
<reference evidence="3 4" key="1">
    <citation type="submission" date="2018-01" db="EMBL/GenBank/DDBJ databases">
        <authorList>
            <person name="Gaut B.S."/>
            <person name="Morton B.R."/>
            <person name="Clegg M.T."/>
            <person name="Duvall M.R."/>
        </authorList>
    </citation>
    <scope>NUCLEOTIDE SEQUENCE [LARGE SCALE GENOMIC DNA]</scope>
    <source>
        <strain evidence="3">GP69</strain>
    </source>
</reference>
<dbReference type="EMBL" id="OFSM01000005">
    <property type="protein sequence ID" value="SOY28610.1"/>
    <property type="molecule type" value="Genomic_DNA"/>
</dbReference>
<dbReference type="Gene3D" id="3.30.230.10">
    <property type="match status" value="1"/>
</dbReference>
<dbReference type="Gene3D" id="3.40.50.300">
    <property type="entry name" value="P-loop containing nucleotide triphosphate hydrolases"/>
    <property type="match status" value="1"/>
</dbReference>
<dbReference type="GO" id="GO:0005524">
    <property type="term" value="F:ATP binding"/>
    <property type="evidence" value="ECO:0007669"/>
    <property type="project" value="InterPro"/>
</dbReference>
<sequence>MYSTVFSGAVYGVSAYLVSVEVDIANGLPAFLMVGSLSTEVRESRERVTVALKNVGLNLPPCRITVNLSPADTRKEGTAFDLPIAAGMLESMGMIPQGVTEGILFLGELGLNGEVKKARGVLPIVQAAAAGGLTQCIVPAANAGEAAVIPGMTVWAADNILDILHFLMAEQKERAKVLQAITVDTNILFGKSARGAEETRPDFREVTGQETARRAAEIAAAGFHNLLMVGPPGSGKSMIAKRIPGILPPLTLEESLEVTSVVSVAGLMEEGEALVTERPFRSPHHTISQAALIGGSIVPRPGMISLAHRGVLFLDELPEFQRSVLDALRQPLEDRRVNISRISGNVTYPSDFMLVCAMNPCPCGYYPDTNRCHCSSVQVGKYMGKVSGPILDRIDLCVELKTVDYASLKNKTGGESSADIRRRVEKARLCQRERFAGTAWRFNGDIEVSAIEKYCVLGREQQQCMEKLYRSLQLSARAYHRILRVARTIADLEGAEVIGTDHLMEASFYRPSLEYWGH</sequence>
<dbReference type="InterPro" id="IPR025158">
    <property type="entry name" value="Mg_chelat-rel_C"/>
</dbReference>
<protein>
    <submittedName>
        <fullName evidence="3">Competence protein ComM</fullName>
    </submittedName>
</protein>
<evidence type="ECO:0000313" key="4">
    <source>
        <dbReference type="Proteomes" id="UP000236311"/>
    </source>
</evidence>
<name>A0A2K4ZDS8_9FIRM</name>
<dbReference type="InterPro" id="IPR014721">
    <property type="entry name" value="Ribsml_uS5_D2-typ_fold_subgr"/>
</dbReference>
<evidence type="ECO:0000256" key="1">
    <source>
        <dbReference type="ARBA" id="ARBA00006354"/>
    </source>
</evidence>
<dbReference type="SUPFAM" id="SSF54211">
    <property type="entry name" value="Ribosomal protein S5 domain 2-like"/>
    <property type="match status" value="1"/>
</dbReference>
<evidence type="ECO:0000259" key="2">
    <source>
        <dbReference type="SMART" id="SM00382"/>
    </source>
</evidence>
<dbReference type="AlphaFoldDB" id="A0A2K4ZDS8"/>
<proteinExistence type="inferred from homology"/>
<gene>
    <name evidence="3" type="primary">comM</name>
    <name evidence="3" type="ORF">AMURIS_01320</name>
</gene>
<accession>A0A2K4ZDS8</accession>
<dbReference type="NCBIfam" id="TIGR00368">
    <property type="entry name" value="YifB family Mg chelatase-like AAA ATPase"/>
    <property type="match status" value="1"/>
</dbReference>
<feature type="domain" description="AAA+ ATPase" evidence="2">
    <location>
        <begin position="222"/>
        <end position="404"/>
    </location>
</feature>
<dbReference type="PANTHER" id="PTHR32039:SF7">
    <property type="entry name" value="COMPETENCE PROTEIN COMM"/>
    <property type="match status" value="1"/>
</dbReference>
<dbReference type="Pfam" id="PF13541">
    <property type="entry name" value="ChlI"/>
    <property type="match status" value="1"/>
</dbReference>
<dbReference type="Pfam" id="PF13335">
    <property type="entry name" value="Mg_chelatase_C"/>
    <property type="match status" value="1"/>
</dbReference>
<dbReference type="InterPro" id="IPR003593">
    <property type="entry name" value="AAA+_ATPase"/>
</dbReference>
<comment type="similarity">
    <text evidence="1">Belongs to the Mg-chelatase subunits D/I family. ComM subfamily.</text>
</comment>
<dbReference type="RefSeq" id="WP_103238723.1">
    <property type="nucleotide sequence ID" value="NZ_CANRXC010000001.1"/>
</dbReference>
<dbReference type="SMART" id="SM00382">
    <property type="entry name" value="AAA"/>
    <property type="match status" value="1"/>
</dbReference>
<dbReference type="SUPFAM" id="SSF52540">
    <property type="entry name" value="P-loop containing nucleoside triphosphate hydrolases"/>
    <property type="match status" value="1"/>
</dbReference>
<dbReference type="Proteomes" id="UP000236311">
    <property type="component" value="Unassembled WGS sequence"/>
</dbReference>
<dbReference type="PANTHER" id="PTHR32039">
    <property type="entry name" value="MAGNESIUM-CHELATASE SUBUNIT CHLI"/>
    <property type="match status" value="1"/>
</dbReference>
<dbReference type="InterPro" id="IPR020568">
    <property type="entry name" value="Ribosomal_Su5_D2-typ_SF"/>
</dbReference>